<gene>
    <name evidence="2" type="ORF">DB32_000386</name>
</gene>
<dbReference type="STRING" id="927083.DB32_000386"/>
<sequence length="246" mass="26410">MDRPRERPTARPGEAPDEHESGAEVVLVAKIVREALDAYATTETADGILKRALAAAGRDGIPREPRELDRFVHDHLLVEARDRLGEDAGDAIAVRLVPLIAALERMEQRSVETLPAPAPGAEVAAPSRFATVVLAGSPQDARRLSLRVQMAVHRVVDARALVQTVEACGGAPVMIVLDCRAPNLVLRTTLRAAEPALLDGSVVALWGATQADEREWRSTFPGALVLRTDVASDVEDIAVLIRLGPE</sequence>
<accession>A0A0F6VYZ8</accession>
<dbReference type="EMBL" id="CP011125">
    <property type="protein sequence ID" value="AKF03237.1"/>
    <property type="molecule type" value="Genomic_DNA"/>
</dbReference>
<organism evidence="2 3">
    <name type="scientific">Sandaracinus amylolyticus</name>
    <dbReference type="NCBI Taxonomy" id="927083"/>
    <lineage>
        <taxon>Bacteria</taxon>
        <taxon>Pseudomonadati</taxon>
        <taxon>Myxococcota</taxon>
        <taxon>Polyangia</taxon>
        <taxon>Polyangiales</taxon>
        <taxon>Sandaracinaceae</taxon>
        <taxon>Sandaracinus</taxon>
    </lineage>
</organism>
<feature type="region of interest" description="Disordered" evidence="1">
    <location>
        <begin position="1"/>
        <end position="21"/>
    </location>
</feature>
<proteinExistence type="predicted"/>
<dbReference type="KEGG" id="samy:DB32_000386"/>
<evidence type="ECO:0000256" key="1">
    <source>
        <dbReference type="SAM" id="MobiDB-lite"/>
    </source>
</evidence>
<evidence type="ECO:0000313" key="2">
    <source>
        <dbReference type="EMBL" id="AKF03237.1"/>
    </source>
</evidence>
<keyword evidence="3" id="KW-1185">Reference proteome</keyword>
<evidence type="ECO:0000313" key="3">
    <source>
        <dbReference type="Proteomes" id="UP000034883"/>
    </source>
</evidence>
<dbReference type="RefSeq" id="WP_053230695.1">
    <property type="nucleotide sequence ID" value="NZ_CP011125.1"/>
</dbReference>
<dbReference type="Proteomes" id="UP000034883">
    <property type="component" value="Chromosome"/>
</dbReference>
<protein>
    <submittedName>
        <fullName evidence="2">Uncharacterized protein</fullName>
    </submittedName>
</protein>
<name>A0A0F6VYZ8_9BACT</name>
<reference evidence="2 3" key="1">
    <citation type="submission" date="2015-03" db="EMBL/GenBank/DDBJ databases">
        <title>Genome assembly of Sandaracinus amylolyticus DSM 53668.</title>
        <authorList>
            <person name="Sharma G."/>
            <person name="Subramanian S."/>
        </authorList>
    </citation>
    <scope>NUCLEOTIDE SEQUENCE [LARGE SCALE GENOMIC DNA]</scope>
    <source>
        <strain evidence="2 3">DSM 53668</strain>
    </source>
</reference>
<dbReference type="AlphaFoldDB" id="A0A0F6VYZ8"/>